<evidence type="ECO:0000256" key="4">
    <source>
        <dbReference type="ARBA" id="ARBA00022475"/>
    </source>
</evidence>
<feature type="transmembrane region" description="Helical" evidence="8">
    <location>
        <begin position="238"/>
        <end position="269"/>
    </location>
</feature>
<dbReference type="GO" id="GO:0022857">
    <property type="term" value="F:transmembrane transporter activity"/>
    <property type="evidence" value="ECO:0007669"/>
    <property type="project" value="InterPro"/>
</dbReference>
<gene>
    <name evidence="9" type="ORF">SDC9_04465</name>
</gene>
<keyword evidence="3" id="KW-0813">Transport</keyword>
<evidence type="ECO:0000256" key="3">
    <source>
        <dbReference type="ARBA" id="ARBA00022448"/>
    </source>
</evidence>
<keyword evidence="6 8" id="KW-1133">Transmembrane helix</keyword>
<dbReference type="InterPro" id="IPR000522">
    <property type="entry name" value="ABC_transptr_permease_BtuC"/>
</dbReference>
<evidence type="ECO:0000256" key="6">
    <source>
        <dbReference type="ARBA" id="ARBA00022989"/>
    </source>
</evidence>
<dbReference type="PANTHER" id="PTHR30472">
    <property type="entry name" value="FERRIC ENTEROBACTIN TRANSPORT SYSTEM PERMEASE PROTEIN"/>
    <property type="match status" value="1"/>
</dbReference>
<evidence type="ECO:0000256" key="7">
    <source>
        <dbReference type="ARBA" id="ARBA00023136"/>
    </source>
</evidence>
<feature type="transmembrane region" description="Helical" evidence="8">
    <location>
        <begin position="62"/>
        <end position="83"/>
    </location>
</feature>
<organism evidence="9">
    <name type="scientific">bioreactor metagenome</name>
    <dbReference type="NCBI Taxonomy" id="1076179"/>
    <lineage>
        <taxon>unclassified sequences</taxon>
        <taxon>metagenomes</taxon>
        <taxon>ecological metagenomes</taxon>
    </lineage>
</organism>
<comment type="similarity">
    <text evidence="2">Belongs to the binding-protein-dependent transport system permease family. FecCD subfamily.</text>
</comment>
<accession>A0A644SW24</accession>
<evidence type="ECO:0000256" key="5">
    <source>
        <dbReference type="ARBA" id="ARBA00022692"/>
    </source>
</evidence>
<dbReference type="SUPFAM" id="SSF81345">
    <property type="entry name" value="ABC transporter involved in vitamin B12 uptake, BtuC"/>
    <property type="match status" value="1"/>
</dbReference>
<feature type="transmembrane region" description="Helical" evidence="8">
    <location>
        <begin position="90"/>
        <end position="108"/>
    </location>
</feature>
<keyword evidence="4" id="KW-1003">Cell membrane</keyword>
<dbReference type="Gene3D" id="1.10.3470.10">
    <property type="entry name" value="ABC transporter involved in vitamin B12 uptake, BtuC"/>
    <property type="match status" value="1"/>
</dbReference>
<feature type="transmembrane region" description="Helical" evidence="8">
    <location>
        <begin position="197"/>
        <end position="218"/>
    </location>
</feature>
<evidence type="ECO:0000256" key="2">
    <source>
        <dbReference type="ARBA" id="ARBA00007935"/>
    </source>
</evidence>
<dbReference type="EMBL" id="VSSQ01000008">
    <property type="protein sequence ID" value="MPL58919.1"/>
    <property type="molecule type" value="Genomic_DNA"/>
</dbReference>
<dbReference type="GO" id="GO:0033214">
    <property type="term" value="P:siderophore-iron import into cell"/>
    <property type="evidence" value="ECO:0007669"/>
    <property type="project" value="TreeGrafter"/>
</dbReference>
<comment type="caution">
    <text evidence="9">The sequence shown here is derived from an EMBL/GenBank/DDBJ whole genome shotgun (WGS) entry which is preliminary data.</text>
</comment>
<feature type="transmembrane region" description="Helical" evidence="8">
    <location>
        <begin position="309"/>
        <end position="326"/>
    </location>
</feature>
<dbReference type="PANTHER" id="PTHR30472:SF70">
    <property type="entry name" value="MOLYBDATE IMPORT SYSTEM PERMEASE PROTEIN MOLB"/>
    <property type="match status" value="1"/>
</dbReference>
<dbReference type="AlphaFoldDB" id="A0A644SW24"/>
<name>A0A644SW24_9ZZZZ</name>
<comment type="subcellular location">
    <subcellularLocation>
        <location evidence="1">Cell membrane</location>
        <topology evidence="1">Multi-pass membrane protein</topology>
    </subcellularLocation>
</comment>
<feature type="transmembrane region" description="Helical" evidence="8">
    <location>
        <begin position="145"/>
        <end position="166"/>
    </location>
</feature>
<proteinExistence type="inferred from homology"/>
<dbReference type="Pfam" id="PF01032">
    <property type="entry name" value="FecCD"/>
    <property type="match status" value="1"/>
</dbReference>
<feature type="transmembrane region" description="Helical" evidence="8">
    <location>
        <begin position="114"/>
        <end position="133"/>
    </location>
</feature>
<dbReference type="GO" id="GO:0005886">
    <property type="term" value="C:plasma membrane"/>
    <property type="evidence" value="ECO:0007669"/>
    <property type="project" value="UniProtKB-SubCell"/>
</dbReference>
<keyword evidence="5 8" id="KW-0812">Transmembrane</keyword>
<dbReference type="InterPro" id="IPR037294">
    <property type="entry name" value="ABC_BtuC-like"/>
</dbReference>
<evidence type="ECO:0000256" key="8">
    <source>
        <dbReference type="SAM" id="Phobius"/>
    </source>
</evidence>
<protein>
    <submittedName>
        <fullName evidence="9">Putative ABC transporter permease protein</fullName>
    </submittedName>
</protein>
<keyword evidence="7 8" id="KW-0472">Membrane</keyword>
<sequence>MKPPRARKSSLALLFVGGALAAGLCLYLLAGRYPRPGLLNPFTLGRDDIAMKVLLSLRLPRALGALLLGAVLGGSGAVFQSIFGNPLVDAGFLGVSQGAAFGAALALLVGAAGFYAVAGLSFVFAMIALWISLGLSKAFTFGGQVLRLLLAGLAVSAFFSALLGAVKYAADPLSQLPDIVFWTMGSLSPMSWQRLRFVLPPSSASLILLLLLRWRATLLSLDDSVSRSLGLRSETERALLAALAAVGVATVTAVCGIVSWVGLVVPQLVRLKAGADGRSAIPLSMAGGALFVLVSDGIARLLFPGELPLGIVTSILGALAFVLLLTRRKMELLR</sequence>
<evidence type="ECO:0000256" key="1">
    <source>
        <dbReference type="ARBA" id="ARBA00004651"/>
    </source>
</evidence>
<reference evidence="9" key="1">
    <citation type="submission" date="2019-08" db="EMBL/GenBank/DDBJ databases">
        <authorList>
            <person name="Kucharzyk K."/>
            <person name="Murdoch R.W."/>
            <person name="Higgins S."/>
            <person name="Loffler F."/>
        </authorList>
    </citation>
    <scope>NUCLEOTIDE SEQUENCE</scope>
</reference>
<evidence type="ECO:0000313" key="9">
    <source>
        <dbReference type="EMBL" id="MPL58919.1"/>
    </source>
</evidence>
<dbReference type="CDD" id="cd06550">
    <property type="entry name" value="TM_ABC_iron-siderophores_like"/>
    <property type="match status" value="1"/>
</dbReference>